<name>A0A3M7PKG4_BRAPC</name>
<reference evidence="1 2" key="1">
    <citation type="journal article" date="2018" name="Sci. Rep.">
        <title>Genomic signatures of local adaptation to the degree of environmental predictability in rotifers.</title>
        <authorList>
            <person name="Franch-Gras L."/>
            <person name="Hahn C."/>
            <person name="Garcia-Roger E.M."/>
            <person name="Carmona M.J."/>
            <person name="Serra M."/>
            <person name="Gomez A."/>
        </authorList>
    </citation>
    <scope>NUCLEOTIDE SEQUENCE [LARGE SCALE GENOMIC DNA]</scope>
    <source>
        <strain evidence="1">HYR1</strain>
    </source>
</reference>
<evidence type="ECO:0000313" key="1">
    <source>
        <dbReference type="EMBL" id="RMZ99606.1"/>
    </source>
</evidence>
<evidence type="ECO:0000313" key="2">
    <source>
        <dbReference type="Proteomes" id="UP000276133"/>
    </source>
</evidence>
<sequence>MNKKITEFFLKTFEKLRNFSYFCQHIAEVGTNVEILIIYTYKTVCNIRTNAPSEYKFDSSGTKEEITR</sequence>
<accession>A0A3M7PKG4</accession>
<dbReference type="EMBL" id="REGN01010141">
    <property type="protein sequence ID" value="RMZ99606.1"/>
    <property type="molecule type" value="Genomic_DNA"/>
</dbReference>
<proteinExistence type="predicted"/>
<dbReference type="AlphaFoldDB" id="A0A3M7PKG4"/>
<dbReference type="Proteomes" id="UP000276133">
    <property type="component" value="Unassembled WGS sequence"/>
</dbReference>
<organism evidence="1 2">
    <name type="scientific">Brachionus plicatilis</name>
    <name type="common">Marine rotifer</name>
    <name type="synonym">Brachionus muelleri</name>
    <dbReference type="NCBI Taxonomy" id="10195"/>
    <lineage>
        <taxon>Eukaryota</taxon>
        <taxon>Metazoa</taxon>
        <taxon>Spiralia</taxon>
        <taxon>Gnathifera</taxon>
        <taxon>Rotifera</taxon>
        <taxon>Eurotatoria</taxon>
        <taxon>Monogononta</taxon>
        <taxon>Pseudotrocha</taxon>
        <taxon>Ploima</taxon>
        <taxon>Brachionidae</taxon>
        <taxon>Brachionus</taxon>
    </lineage>
</organism>
<protein>
    <submittedName>
        <fullName evidence="1">Uncharacterized protein</fullName>
    </submittedName>
</protein>
<gene>
    <name evidence="1" type="ORF">BpHYR1_029903</name>
</gene>
<comment type="caution">
    <text evidence="1">The sequence shown here is derived from an EMBL/GenBank/DDBJ whole genome shotgun (WGS) entry which is preliminary data.</text>
</comment>
<keyword evidence="2" id="KW-1185">Reference proteome</keyword>